<evidence type="ECO:0000313" key="1">
    <source>
        <dbReference type="EMBL" id="KAI4357327.1"/>
    </source>
</evidence>
<dbReference type="Proteomes" id="UP000828941">
    <property type="component" value="Chromosome 1"/>
</dbReference>
<evidence type="ECO:0000313" key="2">
    <source>
        <dbReference type="Proteomes" id="UP000828941"/>
    </source>
</evidence>
<comment type="caution">
    <text evidence="1">The sequence shown here is derived from an EMBL/GenBank/DDBJ whole genome shotgun (WGS) entry which is preliminary data.</text>
</comment>
<gene>
    <name evidence="1" type="ORF">L6164_001283</name>
</gene>
<dbReference type="EMBL" id="CM039426">
    <property type="protein sequence ID" value="KAI4357327.1"/>
    <property type="molecule type" value="Genomic_DNA"/>
</dbReference>
<name>A0ACB9Q9D0_BAUVA</name>
<sequence length="111" mass="12222">MAYKQGKESTEESSSQGSQSEHCETVKSSLVSLTNAFRSHLKERDSIEQRNELERYLVEGCEDGNENFDVLAWWKANAARFPILSCVARDVLATLVSTVASKSAFGIGGEC</sequence>
<accession>A0ACB9Q9D0</accession>
<organism evidence="1 2">
    <name type="scientific">Bauhinia variegata</name>
    <name type="common">Purple orchid tree</name>
    <name type="synonym">Phanera variegata</name>
    <dbReference type="NCBI Taxonomy" id="167791"/>
    <lineage>
        <taxon>Eukaryota</taxon>
        <taxon>Viridiplantae</taxon>
        <taxon>Streptophyta</taxon>
        <taxon>Embryophyta</taxon>
        <taxon>Tracheophyta</taxon>
        <taxon>Spermatophyta</taxon>
        <taxon>Magnoliopsida</taxon>
        <taxon>eudicotyledons</taxon>
        <taxon>Gunneridae</taxon>
        <taxon>Pentapetalae</taxon>
        <taxon>rosids</taxon>
        <taxon>fabids</taxon>
        <taxon>Fabales</taxon>
        <taxon>Fabaceae</taxon>
        <taxon>Cercidoideae</taxon>
        <taxon>Cercideae</taxon>
        <taxon>Bauhiniinae</taxon>
        <taxon>Bauhinia</taxon>
    </lineage>
</organism>
<proteinExistence type="predicted"/>
<reference evidence="1 2" key="1">
    <citation type="journal article" date="2022" name="DNA Res.">
        <title>Chromosomal-level genome assembly of the orchid tree Bauhinia variegata (Leguminosae; Cercidoideae) supports the allotetraploid origin hypothesis of Bauhinia.</title>
        <authorList>
            <person name="Zhong Y."/>
            <person name="Chen Y."/>
            <person name="Zheng D."/>
            <person name="Pang J."/>
            <person name="Liu Y."/>
            <person name="Luo S."/>
            <person name="Meng S."/>
            <person name="Qian L."/>
            <person name="Wei D."/>
            <person name="Dai S."/>
            <person name="Zhou R."/>
        </authorList>
    </citation>
    <scope>NUCLEOTIDE SEQUENCE [LARGE SCALE GENOMIC DNA]</scope>
    <source>
        <strain evidence="1">BV-YZ2020</strain>
    </source>
</reference>
<protein>
    <submittedName>
        <fullName evidence="1">Uncharacterized protein</fullName>
    </submittedName>
</protein>
<keyword evidence="2" id="KW-1185">Reference proteome</keyword>